<feature type="domain" description="Transposase IS30-like HTH" evidence="1">
    <location>
        <begin position="1"/>
        <end position="39"/>
    </location>
</feature>
<gene>
    <name evidence="2" type="ORF">COU88_04875</name>
</gene>
<reference evidence="3" key="1">
    <citation type="submission" date="2017-09" db="EMBL/GenBank/DDBJ databases">
        <title>Depth-based differentiation of microbial function through sediment-hosted aquifers and enrichment of novel symbionts in the deep terrestrial subsurface.</title>
        <authorList>
            <person name="Probst A.J."/>
            <person name="Ladd B."/>
            <person name="Jarett J.K."/>
            <person name="Geller-Mcgrath D.E."/>
            <person name="Sieber C.M.K."/>
            <person name="Emerson J.B."/>
            <person name="Anantharaman K."/>
            <person name="Thomas B.C."/>
            <person name="Malmstrom R."/>
            <person name="Stieglmeier M."/>
            <person name="Klingl A."/>
            <person name="Woyke T."/>
            <person name="Ryan C.M."/>
            <person name="Banfield J.F."/>
        </authorList>
    </citation>
    <scope>NUCLEOTIDE SEQUENCE [LARGE SCALE GENOMIC DNA]</scope>
</reference>
<organism evidence="2 3">
    <name type="scientific">Candidatus Roizmanbacteria bacterium CG10_big_fil_rev_8_21_14_0_10_39_6</name>
    <dbReference type="NCBI Taxonomy" id="1974853"/>
    <lineage>
        <taxon>Bacteria</taxon>
        <taxon>Candidatus Roizmaniibacteriota</taxon>
    </lineage>
</organism>
<proteinExistence type="predicted"/>
<dbReference type="Pfam" id="PF13936">
    <property type="entry name" value="HTH_38"/>
    <property type="match status" value="1"/>
</dbReference>
<dbReference type="Gene3D" id="1.10.10.60">
    <property type="entry name" value="Homeodomain-like"/>
    <property type="match status" value="1"/>
</dbReference>
<protein>
    <submittedName>
        <fullName evidence="2">IS30 family transposase</fullName>
    </submittedName>
</protein>
<accession>A0A2M8KRD5</accession>
<comment type="caution">
    <text evidence="2">The sequence shown here is derived from an EMBL/GenBank/DDBJ whole genome shotgun (WGS) entry which is preliminary data.</text>
</comment>
<name>A0A2M8KRD5_9BACT</name>
<dbReference type="Proteomes" id="UP000229554">
    <property type="component" value="Unassembled WGS sequence"/>
</dbReference>
<evidence type="ECO:0000313" key="2">
    <source>
        <dbReference type="EMBL" id="PJE62463.1"/>
    </source>
</evidence>
<evidence type="ECO:0000313" key="3">
    <source>
        <dbReference type="Proteomes" id="UP000229554"/>
    </source>
</evidence>
<dbReference type="EMBL" id="PFED01000198">
    <property type="protein sequence ID" value="PJE62463.1"/>
    <property type="molecule type" value="Genomic_DNA"/>
</dbReference>
<feature type="non-terminal residue" evidence="2">
    <location>
        <position position="48"/>
    </location>
</feature>
<sequence length="48" mass="5557">SLRERELLFGALKQGRSLRNIGKKLGRSHTTLARELKRNCKYGRAYLP</sequence>
<dbReference type="AlphaFoldDB" id="A0A2M8KRD5"/>
<feature type="non-terminal residue" evidence="2">
    <location>
        <position position="1"/>
    </location>
</feature>
<evidence type="ECO:0000259" key="1">
    <source>
        <dbReference type="Pfam" id="PF13936"/>
    </source>
</evidence>
<dbReference type="InterPro" id="IPR025246">
    <property type="entry name" value="IS30-like_HTH"/>
</dbReference>